<evidence type="ECO:0000256" key="1">
    <source>
        <dbReference type="SAM" id="MobiDB-lite"/>
    </source>
</evidence>
<name>A0A4S8MQP8_DENBC</name>
<proteinExistence type="predicted"/>
<evidence type="ECO:0000313" key="3">
    <source>
        <dbReference type="Proteomes" id="UP000297245"/>
    </source>
</evidence>
<feature type="region of interest" description="Disordered" evidence="1">
    <location>
        <begin position="76"/>
        <end position="149"/>
    </location>
</feature>
<keyword evidence="3" id="KW-1185">Reference proteome</keyword>
<organism evidence="2 3">
    <name type="scientific">Dendrothele bispora (strain CBS 962.96)</name>
    <dbReference type="NCBI Taxonomy" id="1314807"/>
    <lineage>
        <taxon>Eukaryota</taxon>
        <taxon>Fungi</taxon>
        <taxon>Dikarya</taxon>
        <taxon>Basidiomycota</taxon>
        <taxon>Agaricomycotina</taxon>
        <taxon>Agaricomycetes</taxon>
        <taxon>Agaricomycetidae</taxon>
        <taxon>Agaricales</taxon>
        <taxon>Agaricales incertae sedis</taxon>
        <taxon>Dendrothele</taxon>
    </lineage>
</organism>
<reference evidence="2 3" key="1">
    <citation type="journal article" date="2019" name="Nat. Ecol. Evol.">
        <title>Megaphylogeny resolves global patterns of mushroom evolution.</title>
        <authorList>
            <person name="Varga T."/>
            <person name="Krizsan K."/>
            <person name="Foldi C."/>
            <person name="Dima B."/>
            <person name="Sanchez-Garcia M."/>
            <person name="Sanchez-Ramirez S."/>
            <person name="Szollosi G.J."/>
            <person name="Szarkandi J.G."/>
            <person name="Papp V."/>
            <person name="Albert L."/>
            <person name="Andreopoulos W."/>
            <person name="Angelini C."/>
            <person name="Antonin V."/>
            <person name="Barry K.W."/>
            <person name="Bougher N.L."/>
            <person name="Buchanan P."/>
            <person name="Buyck B."/>
            <person name="Bense V."/>
            <person name="Catcheside P."/>
            <person name="Chovatia M."/>
            <person name="Cooper J."/>
            <person name="Damon W."/>
            <person name="Desjardin D."/>
            <person name="Finy P."/>
            <person name="Geml J."/>
            <person name="Haridas S."/>
            <person name="Hughes K."/>
            <person name="Justo A."/>
            <person name="Karasinski D."/>
            <person name="Kautmanova I."/>
            <person name="Kiss B."/>
            <person name="Kocsube S."/>
            <person name="Kotiranta H."/>
            <person name="LaButti K.M."/>
            <person name="Lechner B.E."/>
            <person name="Liimatainen K."/>
            <person name="Lipzen A."/>
            <person name="Lukacs Z."/>
            <person name="Mihaltcheva S."/>
            <person name="Morgado L.N."/>
            <person name="Niskanen T."/>
            <person name="Noordeloos M.E."/>
            <person name="Ohm R.A."/>
            <person name="Ortiz-Santana B."/>
            <person name="Ovrebo C."/>
            <person name="Racz N."/>
            <person name="Riley R."/>
            <person name="Savchenko A."/>
            <person name="Shiryaev A."/>
            <person name="Soop K."/>
            <person name="Spirin V."/>
            <person name="Szebenyi C."/>
            <person name="Tomsovsky M."/>
            <person name="Tulloss R.E."/>
            <person name="Uehling J."/>
            <person name="Grigoriev I.V."/>
            <person name="Vagvolgyi C."/>
            <person name="Papp T."/>
            <person name="Martin F.M."/>
            <person name="Miettinen O."/>
            <person name="Hibbett D.S."/>
            <person name="Nagy L.G."/>
        </authorList>
    </citation>
    <scope>NUCLEOTIDE SEQUENCE [LARGE SCALE GENOMIC DNA]</scope>
    <source>
        <strain evidence="2 3">CBS 962.96</strain>
    </source>
</reference>
<protein>
    <submittedName>
        <fullName evidence="2">Uncharacterized protein</fullName>
    </submittedName>
</protein>
<dbReference type="EMBL" id="ML179050">
    <property type="protein sequence ID" value="THV05285.1"/>
    <property type="molecule type" value="Genomic_DNA"/>
</dbReference>
<gene>
    <name evidence="2" type="ORF">K435DRAFT_773983</name>
</gene>
<feature type="compositionally biased region" description="Acidic residues" evidence="1">
    <location>
        <begin position="76"/>
        <end position="115"/>
    </location>
</feature>
<evidence type="ECO:0000313" key="2">
    <source>
        <dbReference type="EMBL" id="THV05285.1"/>
    </source>
</evidence>
<dbReference type="OrthoDB" id="3341212at2759"/>
<dbReference type="AlphaFoldDB" id="A0A4S8MQP8"/>
<feature type="region of interest" description="Disordered" evidence="1">
    <location>
        <begin position="1"/>
        <end position="20"/>
    </location>
</feature>
<dbReference type="Gene3D" id="3.80.10.10">
    <property type="entry name" value="Ribonuclease Inhibitor"/>
    <property type="match status" value="1"/>
</dbReference>
<feature type="compositionally biased region" description="Basic residues" evidence="1">
    <location>
        <begin position="122"/>
        <end position="131"/>
    </location>
</feature>
<feature type="compositionally biased region" description="Acidic residues" evidence="1">
    <location>
        <begin position="140"/>
        <end position="149"/>
    </location>
</feature>
<feature type="compositionally biased region" description="Basic and acidic residues" evidence="1">
    <location>
        <begin position="7"/>
        <end position="20"/>
    </location>
</feature>
<dbReference type="Proteomes" id="UP000297245">
    <property type="component" value="Unassembled WGS sequence"/>
</dbReference>
<accession>A0A4S8MQP8</accession>
<dbReference type="InterPro" id="IPR032675">
    <property type="entry name" value="LRR_dom_sf"/>
</dbReference>
<dbReference type="SUPFAM" id="SSF52047">
    <property type="entry name" value="RNI-like"/>
    <property type="match status" value="1"/>
</dbReference>
<sequence length="631" mass="71840">MSQQHQKQFEDDLKQGVEKVMRETPGMNVVEAMQQVTKDMLANNPFVPPEGCPINDLPNELLAHIFYVGMVMEEESFDEEDEDDEDDEDEDEEEDDFESTDDDSEWEDDDSDEDALIGSSSKQKKYTRKRKEASVKEGSGESEDEENEEDKWLPFQVLVSHVCRHWREVAIDTPNLWTTVAFAVGVPPDQPLVWIERSKGHPLDITIDCTSPDPDIDDIEEQIFTFDHNGEPVPMPVSVEDIRAGIKSSTEWQERKSKHMSVEDVSKVLDVIVPNVDRWRTLDVTSEHYDVIYTVLERLSQCPGAPLLEILQLYHYEECEEFDHFSPPELSRHFVLFNGNAPNLKDLALWGVHIDWDGSLSYLRGLRDFELAYHAHDVRPSFETFAAMIHASPELHTLSLCLSGPAGTKEDWGTSQQIEIPSLQELALCHHEPSYIESLLPYLVIPNVVTLNLEFDSGDYTDFAKMLATPLPGRPKSILAGLEKLKIGALPSNKKAREQMLEQLANLHTINLNCCGDEEEFFDKLMETKPNLASGVGGQTVVYCPNLKRIMTAGIDGKKMRKFVETRKAAGVPIARVSMSEEDELEDRERKWLEEHLEQLEFFEPSDSEEEVEIEGHVIELSDAEMDDDDD</sequence>